<evidence type="ECO:0000313" key="3">
    <source>
        <dbReference type="Proteomes" id="UP000046680"/>
    </source>
</evidence>
<dbReference type="EMBL" id="CGCX01004127">
    <property type="protein sequence ID" value="CFS26150.1"/>
    <property type="molecule type" value="Genomic_DNA"/>
</dbReference>
<sequence>MATETAQASGLAMKVGPCISAPAAPALMVCATSAVHKVAAKLR</sequence>
<name>A0A654U952_MYCTX</name>
<proteinExistence type="predicted"/>
<dbReference type="Proteomes" id="UP000048289">
    <property type="component" value="Unassembled WGS sequence"/>
</dbReference>
<dbReference type="EMBL" id="CFOE01001158">
    <property type="protein sequence ID" value="CFE48639.1"/>
    <property type="molecule type" value="Genomic_DNA"/>
</dbReference>
<evidence type="ECO:0000313" key="4">
    <source>
        <dbReference type="Proteomes" id="UP000048289"/>
    </source>
</evidence>
<gene>
    <name evidence="2" type="ORF">ERS007657_04693</name>
    <name evidence="1" type="ORF">ERS007681_04537</name>
</gene>
<dbReference type="AlphaFoldDB" id="A0A654U952"/>
<accession>A0A654U952</accession>
<dbReference type="Proteomes" id="UP000046680">
    <property type="component" value="Unassembled WGS sequence"/>
</dbReference>
<organism evidence="2 3">
    <name type="scientific">Mycobacterium tuberculosis</name>
    <dbReference type="NCBI Taxonomy" id="1773"/>
    <lineage>
        <taxon>Bacteria</taxon>
        <taxon>Bacillati</taxon>
        <taxon>Actinomycetota</taxon>
        <taxon>Actinomycetes</taxon>
        <taxon>Mycobacteriales</taxon>
        <taxon>Mycobacteriaceae</taxon>
        <taxon>Mycobacterium</taxon>
        <taxon>Mycobacterium tuberculosis complex</taxon>
    </lineage>
</organism>
<evidence type="ECO:0000313" key="1">
    <source>
        <dbReference type="EMBL" id="CFE48639.1"/>
    </source>
</evidence>
<evidence type="ECO:0000313" key="2">
    <source>
        <dbReference type="EMBL" id="CFS26150.1"/>
    </source>
</evidence>
<protein>
    <submittedName>
        <fullName evidence="2">Uncharacterized protein</fullName>
    </submittedName>
</protein>
<reference evidence="3 4" key="1">
    <citation type="submission" date="2015-03" db="EMBL/GenBank/DDBJ databases">
        <authorList>
            <consortium name="Pathogen Informatics"/>
        </authorList>
    </citation>
    <scope>NUCLEOTIDE SEQUENCE [LARGE SCALE GENOMIC DNA]</scope>
    <source>
        <strain evidence="2 3">C09601061</strain>
        <strain evidence="1 4">G09901357</strain>
    </source>
</reference>